<evidence type="ECO:0000313" key="1">
    <source>
        <dbReference type="EMBL" id="OKA20824.1"/>
    </source>
</evidence>
<comment type="caution">
    <text evidence="1">The sequence shown here is derived from an EMBL/GenBank/DDBJ whole genome shotgun (WGS) entry which is preliminary data.</text>
</comment>
<dbReference type="EMBL" id="MPJC01000007">
    <property type="protein sequence ID" value="OKA20824.1"/>
    <property type="molecule type" value="Genomic_DNA"/>
</dbReference>
<evidence type="ECO:0000313" key="2">
    <source>
        <dbReference type="Proteomes" id="UP000186677"/>
    </source>
</evidence>
<proteinExistence type="predicted"/>
<keyword evidence="2" id="KW-1185">Reference proteome</keyword>
<organism evidence="1 2">
    <name type="scientific">Pseudomonas versuta</name>
    <dbReference type="NCBI Taxonomy" id="1788301"/>
    <lineage>
        <taxon>Bacteria</taxon>
        <taxon>Pseudomonadati</taxon>
        <taxon>Pseudomonadota</taxon>
        <taxon>Gammaproteobacteria</taxon>
        <taxon>Pseudomonadales</taxon>
        <taxon>Pseudomonadaceae</taxon>
        <taxon>Pseudomonas</taxon>
    </lineage>
</organism>
<protein>
    <submittedName>
        <fullName evidence="1">Uncharacterized protein</fullName>
    </submittedName>
</protein>
<accession>A0ABX3EA75</accession>
<gene>
    <name evidence="1" type="ORF">BOH73_13095</name>
</gene>
<name>A0ABX3EA75_9PSED</name>
<dbReference type="Proteomes" id="UP000186677">
    <property type="component" value="Unassembled WGS sequence"/>
</dbReference>
<reference evidence="1 2" key="1">
    <citation type="submission" date="2016-11" db="EMBL/GenBank/DDBJ databases">
        <title>Draft genome of Pseudomonas versuta A4R1.5.</title>
        <authorList>
            <person name="See-Too W.-S."/>
        </authorList>
    </citation>
    <scope>NUCLEOTIDE SEQUENCE [LARGE SCALE GENOMIC DNA]</scope>
    <source>
        <strain evidence="1 2">A4R1.5</strain>
    </source>
</reference>
<sequence>MRGLSNTEYISYIDGDVLYVDHHDILRAVLGDYPLATSFDQVEHLITYLQGVAQRMLDTE</sequence>